<dbReference type="AlphaFoldDB" id="H6SL55"/>
<dbReference type="KEGG" id="rpm:RSPPHO_02094"/>
<dbReference type="eggNOG" id="COG0500">
    <property type="taxonomic scope" value="Bacteria"/>
</dbReference>
<accession>H6SL55</accession>
<feature type="region of interest" description="Disordered" evidence="1">
    <location>
        <begin position="377"/>
        <end position="397"/>
    </location>
</feature>
<evidence type="ECO:0000313" key="2">
    <source>
        <dbReference type="EMBL" id="CCG08720.1"/>
    </source>
</evidence>
<dbReference type="EMBL" id="HE663493">
    <property type="protein sequence ID" value="CCG08720.1"/>
    <property type="molecule type" value="Genomic_DNA"/>
</dbReference>
<name>H6SL55_PARPM</name>
<dbReference type="PATRIC" id="fig|1150469.3.peg.2359"/>
<evidence type="ECO:0000313" key="3">
    <source>
        <dbReference type="Proteomes" id="UP000033220"/>
    </source>
</evidence>
<evidence type="ECO:0000256" key="1">
    <source>
        <dbReference type="SAM" id="MobiDB-lite"/>
    </source>
</evidence>
<evidence type="ECO:0008006" key="4">
    <source>
        <dbReference type="Google" id="ProtNLM"/>
    </source>
</evidence>
<dbReference type="Proteomes" id="UP000033220">
    <property type="component" value="Chromosome DSM 122"/>
</dbReference>
<dbReference type="NCBIfam" id="TIGR04096">
    <property type="entry name" value="dnd_rel_methyl"/>
    <property type="match status" value="1"/>
</dbReference>
<dbReference type="SUPFAM" id="SSF55166">
    <property type="entry name" value="Hedgehog/DD-peptidase"/>
    <property type="match status" value="1"/>
</dbReference>
<proteinExistence type="predicted"/>
<sequence>MAMSAGKNQIGKTVGHHHYIHVLGVEQSDPAVGRLAEVAARLARTSCADFNVIRLDQHGGRIALLDYPNFFDVAFPALARSWNVDPATGKVSFRDFRESPNPPILHRKELLLPRDHPDAATFVKLTRDLEALGMFDDPIRVGFRIQWEELLRARGYRVSGHDLIPIGNQEDFDDTDDGLSGTNDAAQVFRHLTALSRQSLSAPVATLTRLGVLQQTTTFFDYGCGRGDDVATLQAAGINAAGWDPHYASDKPVQPAQIVNLGYVINVIEDPAERREVLRRAFALAETALCVSAMLASEDAVKGKPFADGVITNRKTFQKYFTQAELRDYIESSLQANTIALAPGTFLVFKDQDAEQRFQMSRSRSRFLSPLSIPRLPKSPKLPKPAKPIKPLKELRSPLPPKTPPWELCAEAFEGLCRRWMELGRKPALDEIEQTSELEAAFGSLGKAYRAAAGRLDQTAFELSRAQRIDDMLVYLALQTFRRRKPYHHLEIGLQRDVKAFFQDYGSATDQAGQLLRKAASPESLSAACQTAAEKIGGWLIGSKYYKIHSSLIGRLPAVLRVYIGCAGVLYGDMSLADVIKIHIHSGKVTVIRCDDFSLPLPRVVERVKVNLRHQEVRVFSYGQESGYEPPVMFLKARVMNEEMPGYAEQLEFDERLGEIMPVDENGHGPSMEEVSSKIRLGGLKVDGNMLVEDDQPPALEDPCGANLKYRDLIICGETALRTGLPNLPQQLASYRALRDLAENILDPVIDWYGSIRLTYGFSGPELAKHIPGRISPPLDQHAAHEVNRAGKHICPRLGAACDFIVADEDMLEVATWVAANTPFDRLYFYGSDRPIHVSYGPENKREVIEMVLKDDGRRIPRKLRLNGAN</sequence>
<dbReference type="STRING" id="1150469.RSPPHO_02094"/>
<organism evidence="2 3">
    <name type="scientific">Pararhodospirillum photometricum DSM 122</name>
    <dbReference type="NCBI Taxonomy" id="1150469"/>
    <lineage>
        <taxon>Bacteria</taxon>
        <taxon>Pseudomonadati</taxon>
        <taxon>Pseudomonadota</taxon>
        <taxon>Alphaproteobacteria</taxon>
        <taxon>Rhodospirillales</taxon>
        <taxon>Rhodospirillaceae</taxon>
        <taxon>Pararhodospirillum</taxon>
    </lineage>
</organism>
<reference evidence="2 3" key="1">
    <citation type="submission" date="2012-02" db="EMBL/GenBank/DDBJ databases">
        <title>Shotgun genome sequence of Phaeospirillum photometricum DSM 122.</title>
        <authorList>
            <person name="Duquesne K."/>
            <person name="Sturgis J."/>
        </authorList>
    </citation>
    <scope>NUCLEOTIDE SEQUENCE [LARGE SCALE GENOMIC DNA]</scope>
    <source>
        <strain evidence="3">DSM122</strain>
    </source>
</reference>
<gene>
    <name evidence="2" type="ORF">RSPPHO_02094</name>
</gene>
<protein>
    <recommendedName>
        <fullName evidence="4">DNA phosphorothioation-associated methyltransferase</fullName>
    </recommendedName>
</protein>
<dbReference type="HOGENOM" id="CLU_012555_0_0_5"/>
<dbReference type="InterPro" id="IPR024019">
    <property type="entry name" value="CHP04096"/>
</dbReference>
<dbReference type="InterPro" id="IPR009045">
    <property type="entry name" value="Zn_M74/Hedgehog-like"/>
</dbReference>
<keyword evidence="3" id="KW-1185">Reference proteome</keyword>